<dbReference type="Proteomes" id="UP000236544">
    <property type="component" value="Unassembled WGS sequence"/>
</dbReference>
<feature type="compositionally biased region" description="Basic and acidic residues" evidence="1">
    <location>
        <begin position="52"/>
        <end position="62"/>
    </location>
</feature>
<organism evidence="2 3">
    <name type="scientific">Lachancea quebecensis</name>
    <dbReference type="NCBI Taxonomy" id="1654605"/>
    <lineage>
        <taxon>Eukaryota</taxon>
        <taxon>Fungi</taxon>
        <taxon>Dikarya</taxon>
        <taxon>Ascomycota</taxon>
        <taxon>Saccharomycotina</taxon>
        <taxon>Saccharomycetes</taxon>
        <taxon>Saccharomycetales</taxon>
        <taxon>Saccharomycetaceae</taxon>
        <taxon>Lachancea</taxon>
    </lineage>
</organism>
<accession>A0A0P1KV19</accession>
<feature type="region of interest" description="Disordered" evidence="1">
    <location>
        <begin position="294"/>
        <end position="332"/>
    </location>
</feature>
<sequence>MRGARGSRANSTTRTKPLKTALGTRKRFKIDDSIDCAPAMPPLQARSTNVPLKRENGKPRRAEDYKKRRVGENSVSTGQAKTSVFDNEHVGLRLVDTPRGVVSSQVALPPVSAAVAAATPPRERGRPRQLKIKTTGLAHRELFLDADRSMQLDEFDQPPDSTSTPLLGSPGSSTGYSRPSSQLGWQEGPTPPRPWVTDPVLPDGWPHDPPIPNAWFPGTLFPGAPPGYAYVPIAIPTGRSSLSSHESPLKHRGAVFCPQPPPIYSGAPTLEARPWYAQPALYRPTHVSRYGNHESAQGLRAAQNAQDAIQSTQASQSYKSSGGDATCRSSTN</sequence>
<keyword evidence="3" id="KW-1185">Reference proteome</keyword>
<proteinExistence type="predicted"/>
<protein>
    <submittedName>
        <fullName evidence="2">LAQU0S11e03620g1_1</fullName>
    </submittedName>
</protein>
<feature type="region of interest" description="Disordered" evidence="1">
    <location>
        <begin position="1"/>
        <end position="62"/>
    </location>
</feature>
<dbReference type="AlphaFoldDB" id="A0A0P1KV19"/>
<feature type="region of interest" description="Disordered" evidence="1">
    <location>
        <begin position="153"/>
        <end position="198"/>
    </location>
</feature>
<name>A0A0P1KV19_9SACH</name>
<feature type="compositionally biased region" description="Polar residues" evidence="1">
    <location>
        <begin position="159"/>
        <end position="184"/>
    </location>
</feature>
<reference evidence="3" key="1">
    <citation type="submission" date="2015-10" db="EMBL/GenBank/DDBJ databases">
        <authorList>
            <person name="Devillers H."/>
        </authorList>
    </citation>
    <scope>NUCLEOTIDE SEQUENCE [LARGE SCALE GENOMIC DNA]</scope>
</reference>
<gene>
    <name evidence="2" type="ORF">LAQU0_S11e03620g</name>
</gene>
<dbReference type="EMBL" id="LN890568">
    <property type="protein sequence ID" value="CUS23757.1"/>
    <property type="molecule type" value="Genomic_DNA"/>
</dbReference>
<evidence type="ECO:0000313" key="3">
    <source>
        <dbReference type="Proteomes" id="UP000236544"/>
    </source>
</evidence>
<dbReference type="OrthoDB" id="4035583at2759"/>
<evidence type="ECO:0000313" key="2">
    <source>
        <dbReference type="EMBL" id="CUS23757.1"/>
    </source>
</evidence>
<evidence type="ECO:0000256" key="1">
    <source>
        <dbReference type="SAM" id="MobiDB-lite"/>
    </source>
</evidence>
<feature type="compositionally biased region" description="Polar residues" evidence="1">
    <location>
        <begin position="303"/>
        <end position="320"/>
    </location>
</feature>